<protein>
    <submittedName>
        <fullName evidence="2">Cupin domain-containing protein</fullName>
    </submittedName>
</protein>
<dbReference type="Pfam" id="PF07883">
    <property type="entry name" value="Cupin_2"/>
    <property type="match status" value="1"/>
</dbReference>
<dbReference type="RefSeq" id="WP_169324473.1">
    <property type="nucleotide sequence ID" value="NZ_JABCJJ010000009.1"/>
</dbReference>
<organism evidence="2 3">
    <name type="scientific">Cellulomonas fimi</name>
    <dbReference type="NCBI Taxonomy" id="1708"/>
    <lineage>
        <taxon>Bacteria</taxon>
        <taxon>Bacillati</taxon>
        <taxon>Actinomycetota</taxon>
        <taxon>Actinomycetes</taxon>
        <taxon>Micrococcales</taxon>
        <taxon>Cellulomonadaceae</taxon>
        <taxon>Cellulomonas</taxon>
    </lineage>
</organism>
<sequence length="151" mass="15732">MSTTSTTHVRPDEGVRYPMIDGDHVVKAAVHEADGAFEVFEVHSSAGPAAPAHVSPWAGVLYLLDGALTAWVDGDTYDVEPGGLVTMPAGVPCTFSVPEGEARFLAITSGNGAARFFADFARAVSADRPVEESMTEIMAVTARHGVSLAGT</sequence>
<dbReference type="InterPro" id="IPR013096">
    <property type="entry name" value="Cupin_2"/>
</dbReference>
<comment type="caution">
    <text evidence="2">The sequence shown here is derived from an EMBL/GenBank/DDBJ whole genome shotgun (WGS) entry which is preliminary data.</text>
</comment>
<dbReference type="InterPro" id="IPR014710">
    <property type="entry name" value="RmlC-like_jellyroll"/>
</dbReference>
<evidence type="ECO:0000313" key="3">
    <source>
        <dbReference type="Proteomes" id="UP000562124"/>
    </source>
</evidence>
<dbReference type="AlphaFoldDB" id="A0A7Y0LXP3"/>
<dbReference type="PANTHER" id="PTHR36440:SF1">
    <property type="entry name" value="PUTATIVE (AFU_ORTHOLOGUE AFUA_8G07350)-RELATED"/>
    <property type="match status" value="1"/>
</dbReference>
<reference evidence="2 3" key="1">
    <citation type="submission" date="2020-04" db="EMBL/GenBank/DDBJ databases">
        <title>Sequencing and Assembly of C. fimi.</title>
        <authorList>
            <person name="Ramsey A.R."/>
        </authorList>
    </citation>
    <scope>NUCLEOTIDE SEQUENCE [LARGE SCALE GENOMIC DNA]</scope>
    <source>
        <strain evidence="2 3">SB</strain>
    </source>
</reference>
<dbReference type="EMBL" id="JABCJJ010000009">
    <property type="protein sequence ID" value="NMR20093.1"/>
    <property type="molecule type" value="Genomic_DNA"/>
</dbReference>
<name>A0A7Y0LXP3_CELFI</name>
<accession>A0A7Y0LXP3</accession>
<proteinExistence type="predicted"/>
<dbReference type="SUPFAM" id="SSF51182">
    <property type="entry name" value="RmlC-like cupins"/>
    <property type="match status" value="1"/>
</dbReference>
<dbReference type="PANTHER" id="PTHR36440">
    <property type="entry name" value="PUTATIVE (AFU_ORTHOLOGUE AFUA_8G07350)-RELATED"/>
    <property type="match status" value="1"/>
</dbReference>
<gene>
    <name evidence="2" type="ORF">HIR71_07650</name>
</gene>
<evidence type="ECO:0000313" key="2">
    <source>
        <dbReference type="EMBL" id="NMR20093.1"/>
    </source>
</evidence>
<dbReference type="InterPro" id="IPR011051">
    <property type="entry name" value="RmlC_Cupin_sf"/>
</dbReference>
<dbReference type="InterPro" id="IPR053146">
    <property type="entry name" value="QDO-like"/>
</dbReference>
<dbReference type="Gene3D" id="2.60.120.10">
    <property type="entry name" value="Jelly Rolls"/>
    <property type="match status" value="1"/>
</dbReference>
<dbReference type="Proteomes" id="UP000562124">
    <property type="component" value="Unassembled WGS sequence"/>
</dbReference>
<evidence type="ECO:0000259" key="1">
    <source>
        <dbReference type="Pfam" id="PF07883"/>
    </source>
</evidence>
<feature type="domain" description="Cupin type-2" evidence="1">
    <location>
        <begin position="46"/>
        <end position="107"/>
    </location>
</feature>
<keyword evidence="3" id="KW-1185">Reference proteome</keyword>